<dbReference type="VEuPathDB" id="VectorBase:PPAPM1_004072"/>
<reference evidence="2" key="1">
    <citation type="submission" date="2022-08" db="UniProtKB">
        <authorList>
            <consortium name="EnsemblMetazoa"/>
        </authorList>
    </citation>
    <scope>IDENTIFICATION</scope>
    <source>
        <strain evidence="2">Israel</strain>
    </source>
</reference>
<accession>A0A1B0D6A9</accession>
<feature type="compositionally biased region" description="Basic and acidic residues" evidence="1">
    <location>
        <begin position="44"/>
        <end position="55"/>
    </location>
</feature>
<organism evidence="2 3">
    <name type="scientific">Phlebotomus papatasi</name>
    <name type="common">Sandfly</name>
    <dbReference type="NCBI Taxonomy" id="29031"/>
    <lineage>
        <taxon>Eukaryota</taxon>
        <taxon>Metazoa</taxon>
        <taxon>Ecdysozoa</taxon>
        <taxon>Arthropoda</taxon>
        <taxon>Hexapoda</taxon>
        <taxon>Insecta</taxon>
        <taxon>Pterygota</taxon>
        <taxon>Neoptera</taxon>
        <taxon>Endopterygota</taxon>
        <taxon>Diptera</taxon>
        <taxon>Nematocera</taxon>
        <taxon>Psychodoidea</taxon>
        <taxon>Psychodidae</taxon>
        <taxon>Phlebotomus</taxon>
        <taxon>Phlebotomus</taxon>
    </lineage>
</organism>
<evidence type="ECO:0000313" key="2">
    <source>
        <dbReference type="EnsemblMetazoa" id="PPAI003018-PA"/>
    </source>
</evidence>
<dbReference type="EMBL" id="AJVK01025879">
    <property type="status" value="NOT_ANNOTATED_CDS"/>
    <property type="molecule type" value="Genomic_DNA"/>
</dbReference>
<feature type="region of interest" description="Disordered" evidence="1">
    <location>
        <begin position="1"/>
        <end position="25"/>
    </location>
</feature>
<sequence>DGPTGPASDVSILVTEPSPDTPYISGDHLQADQTLVHVLVHRESEEYHTDAEDGGKPAQPSEPVRRKPPDLPPQDNLPLTAPSSSVTIMVESPKEPPK</sequence>
<name>A0A1B0D6A9_PHLPP</name>
<evidence type="ECO:0000256" key="1">
    <source>
        <dbReference type="SAM" id="MobiDB-lite"/>
    </source>
</evidence>
<evidence type="ECO:0000313" key="3">
    <source>
        <dbReference type="Proteomes" id="UP000092462"/>
    </source>
</evidence>
<dbReference type="Proteomes" id="UP000092462">
    <property type="component" value="Unassembled WGS sequence"/>
</dbReference>
<keyword evidence="3" id="KW-1185">Reference proteome</keyword>
<proteinExistence type="predicted"/>
<feature type="region of interest" description="Disordered" evidence="1">
    <location>
        <begin position="44"/>
        <end position="98"/>
    </location>
</feature>
<dbReference type="EnsemblMetazoa" id="PPAI003018-RA">
    <property type="protein sequence ID" value="PPAI003018-PA"/>
    <property type="gene ID" value="PPAI003018"/>
</dbReference>
<protein>
    <submittedName>
        <fullName evidence="2">Uncharacterized protein</fullName>
    </submittedName>
</protein>
<dbReference type="VEuPathDB" id="VectorBase:PPAI003018"/>
<dbReference type="AlphaFoldDB" id="A0A1B0D6A9"/>